<evidence type="ECO:0000313" key="5">
    <source>
        <dbReference type="EMBL" id="CAD7276599.1"/>
    </source>
</evidence>
<evidence type="ECO:0000256" key="2">
    <source>
        <dbReference type="ARBA" id="ARBA00016813"/>
    </source>
</evidence>
<feature type="compositionally biased region" description="Polar residues" evidence="3">
    <location>
        <begin position="627"/>
        <end position="647"/>
    </location>
</feature>
<dbReference type="PROSITE" id="PS00108">
    <property type="entry name" value="PROTEIN_KINASE_ST"/>
    <property type="match status" value="1"/>
</dbReference>
<dbReference type="EMBL" id="CAJPEX010000660">
    <property type="protein sequence ID" value="CAG0916751.1"/>
    <property type="molecule type" value="Genomic_DNA"/>
</dbReference>
<feature type="region of interest" description="Disordered" evidence="3">
    <location>
        <begin position="561"/>
        <end position="671"/>
    </location>
</feature>
<proteinExistence type="predicted"/>
<dbReference type="InterPro" id="IPR000719">
    <property type="entry name" value="Prot_kinase_dom"/>
</dbReference>
<dbReference type="InterPro" id="IPR008271">
    <property type="entry name" value="Ser/Thr_kinase_AS"/>
</dbReference>
<dbReference type="SUPFAM" id="SSF56112">
    <property type="entry name" value="Protein kinase-like (PK-like)"/>
    <property type="match status" value="1"/>
</dbReference>
<evidence type="ECO:0000256" key="3">
    <source>
        <dbReference type="SAM" id="MobiDB-lite"/>
    </source>
</evidence>
<feature type="region of interest" description="Disordered" evidence="3">
    <location>
        <begin position="935"/>
        <end position="975"/>
    </location>
</feature>
<feature type="compositionally biased region" description="Pro residues" evidence="3">
    <location>
        <begin position="595"/>
        <end position="610"/>
    </location>
</feature>
<dbReference type="InterPro" id="IPR011009">
    <property type="entry name" value="Kinase-like_dom_sf"/>
</dbReference>
<dbReference type="Pfam" id="PF00069">
    <property type="entry name" value="Pkinase"/>
    <property type="match status" value="1"/>
</dbReference>
<reference evidence="5" key="1">
    <citation type="submission" date="2020-11" db="EMBL/GenBank/DDBJ databases">
        <authorList>
            <person name="Tran Van P."/>
        </authorList>
    </citation>
    <scope>NUCLEOTIDE SEQUENCE</scope>
</reference>
<dbReference type="GO" id="GO:0005524">
    <property type="term" value="F:ATP binding"/>
    <property type="evidence" value="ECO:0007669"/>
    <property type="project" value="InterPro"/>
</dbReference>
<feature type="compositionally biased region" description="Basic and acidic residues" evidence="3">
    <location>
        <begin position="953"/>
        <end position="975"/>
    </location>
</feature>
<keyword evidence="6" id="KW-1185">Reference proteome</keyword>
<dbReference type="SMART" id="SM00220">
    <property type="entry name" value="S_TKc"/>
    <property type="match status" value="1"/>
</dbReference>
<sequence>MKRSRMSEQAKFGEKKCKFDQKDEFITTFLDVSVPPAGTRVNPRDVRRAGPFLLGPTVGNSPVTSIVQRLARRAGTDEYFCLKILSLKNPGEEETQDYRQGKMLMHTEYSLLSLLEGEEGVVKCYGLFKYVTPEIDEVSQGYTGRLQKKLSLVLERCTAADPGSRNPELVNLQQYVIKEKRLGEQETLQIFYDVARTVRRLHQKNIVHRDLKLGNLVLNKHTYRVTITNFCLGKHLLSDRDLLRDQRGSPAYISPDVLSGKPYCGKPSDMWALGVVLYTMLYGRFPFYDSEPLELFRKIKTVDYTLPMDGRVSRNTHSLISRLLTADPKNRLTADQLEDALENVIGMWRNLAAHELSSRLVPECPSALMDENSSGSSGNGEVPVSASPSGADDDEKNGETAVARAVQGSWTRVETFQSPADGDVRIREVGDTIPLLADTGSSVTPGNGSSSGVAGNPRPPVQPLLDRIQQSWPVSLSRTESEPHVLSTEQLSAYRDLVAAVASDPRMLGSPGQNLVSNGSAAPPASNPAASGGMINGAILSVSYPPGAPPTATLRFRTSQGNLIDARATTDRNATGTPQPRRASRPAPLSLVHPTQPPSSAPPTPTPPLSSTPLVPDSHVFFPPTAANESASGGAATQSSPRVSTPSRRQHGSRRANSSSGSVRSPTVPQHIQRQLSLLASQKNIVPKHGACGGGGSSSSGGSSGSASSGGGGGGGGAGTSGSSALENFRSEMIGILRGKKMSRLSVFAIIGVFLTLNIACQAVPVFPGVHNPFAGWFEGDTEQEQASSVTTTTTTTAASPGERLPMLSVLHSRFMEKLNQVERKNSVPFQPEEIEPVPEFTDDGERSRIDLNEEENQAKRKQIVFPNHNITLPRLYQLYWSLRQEGKTLKEHFEGAPNVPEVYGTIGRDGKRKYSAEDIASVVKAAQDMFPAQKDTTDSASFGKDVGNSKGRVMETKEQKHVFPSESVDESRRNDVPNEGFFIRGLPPTVVSKNPTAAKPVKSAVPDQMSPGNIADFNPRNPSTLLERDRAQPQLNASPEPEMKLPESVYRQLADADREEAGHASYAEVHLSGRLNPGNKNAVLDETFTANIQPDFKTAANDLGSAVKQEITRIYEETLTKGDRDGLENAWKRAQGFADDLGSLIQEQSRALYTKTASTLENTGFVDRFSKIYDVAKENVADYLDNLEQTIRNLPQ</sequence>
<comment type="function">
    <text evidence="1">May be a negative regulator of NF-kappa-B and p53-mediated gene transcription.</text>
</comment>
<feature type="compositionally biased region" description="Polar residues" evidence="3">
    <location>
        <begin position="439"/>
        <end position="453"/>
    </location>
</feature>
<feature type="region of interest" description="Disordered" evidence="3">
    <location>
        <begin position="1002"/>
        <end position="1025"/>
    </location>
</feature>
<protein>
    <recommendedName>
        <fullName evidence="2">Serine/threonine-protein kinase 40</fullName>
    </recommendedName>
</protein>
<dbReference type="GO" id="GO:0004672">
    <property type="term" value="F:protein kinase activity"/>
    <property type="evidence" value="ECO:0007669"/>
    <property type="project" value="InterPro"/>
</dbReference>
<dbReference type="PANTHER" id="PTHR22961">
    <property type="entry name" value="SER/THR PROTEIN KINASE-TRB"/>
    <property type="match status" value="1"/>
</dbReference>
<evidence type="ECO:0000313" key="6">
    <source>
        <dbReference type="Proteomes" id="UP000678499"/>
    </source>
</evidence>
<feature type="region of interest" description="Disordered" evidence="3">
    <location>
        <begin position="367"/>
        <end position="401"/>
    </location>
</feature>
<dbReference type="OrthoDB" id="410920at2759"/>
<dbReference type="Proteomes" id="UP000678499">
    <property type="component" value="Unassembled WGS sequence"/>
</dbReference>
<dbReference type="InterPro" id="IPR024104">
    <property type="entry name" value="Tribbles/Ser_Thr_kinase_40"/>
</dbReference>
<organism evidence="5">
    <name type="scientific">Notodromas monacha</name>
    <dbReference type="NCBI Taxonomy" id="399045"/>
    <lineage>
        <taxon>Eukaryota</taxon>
        <taxon>Metazoa</taxon>
        <taxon>Ecdysozoa</taxon>
        <taxon>Arthropoda</taxon>
        <taxon>Crustacea</taxon>
        <taxon>Oligostraca</taxon>
        <taxon>Ostracoda</taxon>
        <taxon>Podocopa</taxon>
        <taxon>Podocopida</taxon>
        <taxon>Cypridocopina</taxon>
        <taxon>Cypridoidea</taxon>
        <taxon>Cyprididae</taxon>
        <taxon>Notodromas</taxon>
    </lineage>
</organism>
<feature type="region of interest" description="Disordered" evidence="3">
    <location>
        <begin position="689"/>
        <end position="722"/>
    </location>
</feature>
<accession>A0A7R9BLS0</accession>
<feature type="compositionally biased region" description="Gly residues" evidence="3">
    <location>
        <begin position="691"/>
        <end position="720"/>
    </location>
</feature>
<dbReference type="AlphaFoldDB" id="A0A7R9BLS0"/>
<dbReference type="PANTHER" id="PTHR22961:SF16">
    <property type="entry name" value="SERINE_THREONINE-PROTEIN KINASE 40"/>
    <property type="match status" value="1"/>
</dbReference>
<gene>
    <name evidence="5" type="ORF">NMOB1V02_LOCUS4355</name>
</gene>
<evidence type="ECO:0000256" key="1">
    <source>
        <dbReference type="ARBA" id="ARBA00003412"/>
    </source>
</evidence>
<dbReference type="PROSITE" id="PS50011">
    <property type="entry name" value="PROTEIN_KINASE_DOM"/>
    <property type="match status" value="1"/>
</dbReference>
<feature type="domain" description="Protein kinase" evidence="4">
    <location>
        <begin position="52"/>
        <end position="345"/>
    </location>
</feature>
<feature type="compositionally biased region" description="Polar residues" evidence="3">
    <location>
        <begin position="655"/>
        <end position="671"/>
    </location>
</feature>
<name>A0A7R9BLS0_9CRUS</name>
<evidence type="ECO:0000259" key="4">
    <source>
        <dbReference type="PROSITE" id="PS50011"/>
    </source>
</evidence>
<dbReference type="Gene3D" id="1.10.510.10">
    <property type="entry name" value="Transferase(Phosphotransferase) domain 1"/>
    <property type="match status" value="1"/>
</dbReference>
<feature type="region of interest" description="Disordered" evidence="3">
    <location>
        <begin position="782"/>
        <end position="801"/>
    </location>
</feature>
<dbReference type="EMBL" id="OA882697">
    <property type="protein sequence ID" value="CAD7276599.1"/>
    <property type="molecule type" value="Genomic_DNA"/>
</dbReference>
<feature type="region of interest" description="Disordered" evidence="3">
    <location>
        <begin position="436"/>
        <end position="455"/>
    </location>
</feature>